<dbReference type="EMBL" id="CP019698">
    <property type="protein sequence ID" value="AQS60219.1"/>
    <property type="molecule type" value="Genomic_DNA"/>
</dbReference>
<keyword evidence="2" id="KW-1185">Reference proteome</keyword>
<dbReference type="OrthoDB" id="5420534at2"/>
<dbReference type="RefSeq" id="WP_077715252.1">
    <property type="nucleotide sequence ID" value="NZ_CP019698.1"/>
</dbReference>
<accession>A0A1S6IZN0</accession>
<reference evidence="1 2" key="1">
    <citation type="journal article" date="2016" name="Int. J. Syst. Evol. Microbiol.">
        <title>Desulfotomaculum ferrireducens sp. nov., a moderately thermophilic sulfate-reducing and dissimilatory Fe(III)-reducing bacterium isolated from compost.</title>
        <authorList>
            <person name="Yang G."/>
            <person name="Guo J."/>
            <person name="Zhuang L."/>
            <person name="Yuan Y."/>
            <person name="Zhou S."/>
        </authorList>
    </citation>
    <scope>NUCLEOTIDE SEQUENCE [LARGE SCALE GENOMIC DNA]</scope>
    <source>
        <strain evidence="1 2">GSS09</strain>
    </source>
</reference>
<evidence type="ECO:0000313" key="1">
    <source>
        <dbReference type="EMBL" id="AQS60219.1"/>
    </source>
</evidence>
<sequence length="164" mass="19076">MNRDEFIPKSEAKEQVRKMASMMASLYYHFCCSIIDTLGKEKGEELIKKAIDAYGCEKGTKHRLFFEANGLPISPVTYTLQSDLPQLGWDVMIPEERINPTHIIIKNCPLAEYWKEKNFTEVGQLYCRVDQAKYKAFHPDSNFKHLKNTLNNEPYCEMVCLDEK</sequence>
<dbReference type="AlphaFoldDB" id="A0A1S6IZN0"/>
<dbReference type="InterPro" id="IPR026002">
    <property type="entry name" value="ATC_hydrolase-like"/>
</dbReference>
<evidence type="ECO:0000313" key="2">
    <source>
        <dbReference type="Proteomes" id="UP000189464"/>
    </source>
</evidence>
<dbReference type="KEGG" id="dfg:B0537_14720"/>
<organism evidence="1 2">
    <name type="scientific">Desulforamulus ferrireducens</name>
    <dbReference type="NCBI Taxonomy" id="1833852"/>
    <lineage>
        <taxon>Bacteria</taxon>
        <taxon>Bacillati</taxon>
        <taxon>Bacillota</taxon>
        <taxon>Clostridia</taxon>
        <taxon>Eubacteriales</taxon>
        <taxon>Peptococcaceae</taxon>
        <taxon>Desulforamulus</taxon>
    </lineage>
</organism>
<gene>
    <name evidence="1" type="ORF">B0537_14720</name>
</gene>
<name>A0A1S6IZN0_9FIRM</name>
<proteinExistence type="predicted"/>
<dbReference type="Pfam" id="PF14196">
    <property type="entry name" value="ATC_hydrolase"/>
    <property type="match status" value="1"/>
</dbReference>
<dbReference type="Proteomes" id="UP000189464">
    <property type="component" value="Chromosome"/>
</dbReference>
<protein>
    <recommendedName>
        <fullName evidence="3">L-2-amino-thiazoline-4-carboxylic acid hydrolase</fullName>
    </recommendedName>
</protein>
<evidence type="ECO:0008006" key="3">
    <source>
        <dbReference type="Google" id="ProtNLM"/>
    </source>
</evidence>